<dbReference type="EMBL" id="BONQ01000061">
    <property type="protein sequence ID" value="GIG46096.1"/>
    <property type="molecule type" value="Genomic_DNA"/>
</dbReference>
<evidence type="ECO:0000313" key="3">
    <source>
        <dbReference type="Proteomes" id="UP000660611"/>
    </source>
</evidence>
<evidence type="ECO:0000256" key="1">
    <source>
        <dbReference type="SAM" id="Phobius"/>
    </source>
</evidence>
<comment type="caution">
    <text evidence="2">The sequence shown here is derived from an EMBL/GenBank/DDBJ whole genome shotgun (WGS) entry which is preliminary data.</text>
</comment>
<keyword evidence="3" id="KW-1185">Reference proteome</keyword>
<accession>A0A919PJV1</accession>
<organism evidence="2 3">
    <name type="scientific">Dactylosporangium siamense</name>
    <dbReference type="NCBI Taxonomy" id="685454"/>
    <lineage>
        <taxon>Bacteria</taxon>
        <taxon>Bacillati</taxon>
        <taxon>Actinomycetota</taxon>
        <taxon>Actinomycetes</taxon>
        <taxon>Micromonosporales</taxon>
        <taxon>Micromonosporaceae</taxon>
        <taxon>Dactylosporangium</taxon>
    </lineage>
</organism>
<keyword evidence="1" id="KW-1133">Transmembrane helix</keyword>
<keyword evidence="1" id="KW-0472">Membrane</keyword>
<reference evidence="2" key="1">
    <citation type="submission" date="2021-01" db="EMBL/GenBank/DDBJ databases">
        <title>Whole genome shotgun sequence of Dactylosporangium siamense NBRC 106093.</title>
        <authorList>
            <person name="Komaki H."/>
            <person name="Tamura T."/>
        </authorList>
    </citation>
    <scope>NUCLEOTIDE SEQUENCE</scope>
    <source>
        <strain evidence="2">NBRC 106093</strain>
    </source>
</reference>
<dbReference type="AlphaFoldDB" id="A0A919PJV1"/>
<gene>
    <name evidence="2" type="ORF">Dsi01nite_041370</name>
</gene>
<dbReference type="Proteomes" id="UP000660611">
    <property type="component" value="Unassembled WGS sequence"/>
</dbReference>
<feature type="transmembrane region" description="Helical" evidence="1">
    <location>
        <begin position="36"/>
        <end position="57"/>
    </location>
</feature>
<feature type="transmembrane region" description="Helical" evidence="1">
    <location>
        <begin position="63"/>
        <end position="82"/>
    </location>
</feature>
<name>A0A919PJV1_9ACTN</name>
<keyword evidence="1" id="KW-0812">Transmembrane</keyword>
<proteinExistence type="predicted"/>
<dbReference type="RefSeq" id="WP_203847883.1">
    <property type="nucleotide sequence ID" value="NZ_BAAAVW010000013.1"/>
</dbReference>
<protein>
    <submittedName>
        <fullName evidence="2">Uncharacterized protein</fullName>
    </submittedName>
</protein>
<sequence>MSLRDDRHDGPLTGFGLGSLPFEVAKSRMIWTPWHGVMFGLIGLGGICIGVACLMPLLAVGSAVMVILSAIWNISTIGGYRATRRLDKRARAAEVARGTAQTPFDTA</sequence>
<evidence type="ECO:0000313" key="2">
    <source>
        <dbReference type="EMBL" id="GIG46096.1"/>
    </source>
</evidence>